<dbReference type="KEGG" id="cpra:CPter91_1802"/>
<dbReference type="InterPro" id="IPR010835">
    <property type="entry name" value="DUF1439"/>
</dbReference>
<dbReference type="Proteomes" id="UP000074561">
    <property type="component" value="Chromosome"/>
</dbReference>
<sequence>MKRRTLVKSLLTLGALGAAGGAWAGYNIWSNEYTFTQQQLQSALERKFPLRLRYAEVFNVDLKTPQLSLNAPQNRVITLVHVSVLSPLLLAAPLNGNITLSSRLKYDKATRAIRLDSPSVDTIDFNSVPTQYREQLKQIGAMVAEQVLKDYPIYTFTADELRLNGQTFEPGEITVQADGIAVQINES</sequence>
<evidence type="ECO:0008006" key="4">
    <source>
        <dbReference type="Google" id="ProtNLM"/>
    </source>
</evidence>
<organism evidence="2 3">
    <name type="scientific">Collimonas pratensis</name>
    <dbReference type="NCBI Taxonomy" id="279113"/>
    <lineage>
        <taxon>Bacteria</taxon>
        <taxon>Pseudomonadati</taxon>
        <taxon>Pseudomonadota</taxon>
        <taxon>Betaproteobacteria</taxon>
        <taxon>Burkholderiales</taxon>
        <taxon>Oxalobacteraceae</taxon>
        <taxon>Collimonas</taxon>
    </lineage>
</organism>
<feature type="signal peptide" evidence="1">
    <location>
        <begin position="1"/>
        <end position="24"/>
    </location>
</feature>
<evidence type="ECO:0000313" key="2">
    <source>
        <dbReference type="EMBL" id="AMP04175.1"/>
    </source>
</evidence>
<evidence type="ECO:0000256" key="1">
    <source>
        <dbReference type="SAM" id="SignalP"/>
    </source>
</evidence>
<evidence type="ECO:0000313" key="3">
    <source>
        <dbReference type="Proteomes" id="UP000074561"/>
    </source>
</evidence>
<dbReference type="Pfam" id="PF07273">
    <property type="entry name" value="DUF1439"/>
    <property type="match status" value="1"/>
</dbReference>
<dbReference type="EMBL" id="CP013234">
    <property type="protein sequence ID" value="AMP04175.1"/>
    <property type="molecule type" value="Genomic_DNA"/>
</dbReference>
<protein>
    <recommendedName>
        <fullName evidence="4">Transmembrane protein</fullName>
    </recommendedName>
</protein>
<gene>
    <name evidence="2" type="ORF">CPter91_1802</name>
</gene>
<dbReference type="AlphaFoldDB" id="A0A127Q2X6"/>
<accession>A0A127Q2X6</accession>
<dbReference type="RefSeq" id="WP_061939265.1">
    <property type="nucleotide sequence ID" value="NZ_CP013234.1"/>
</dbReference>
<dbReference type="STRING" id="279113.CPter91_1802"/>
<dbReference type="PATRIC" id="fig|279113.9.peg.1786"/>
<name>A0A127Q2X6_9BURK</name>
<dbReference type="OrthoDB" id="8535650at2"/>
<dbReference type="Gene3D" id="3.15.10.40">
    <property type="entry name" value="Uncharacterised protein PF07273, DUF1439"/>
    <property type="match status" value="1"/>
</dbReference>
<feature type="chain" id="PRO_5007277451" description="Transmembrane protein" evidence="1">
    <location>
        <begin position="25"/>
        <end position="187"/>
    </location>
</feature>
<reference evidence="2 3" key="1">
    <citation type="submission" date="2015-11" db="EMBL/GenBank/DDBJ databases">
        <title>Exploring the genomic traits of fungus-feeding bacterial genus Collimonas.</title>
        <authorList>
            <person name="Song C."/>
            <person name="Schmidt R."/>
            <person name="de Jager V."/>
            <person name="Krzyzanowska D."/>
            <person name="Jongedijk E."/>
            <person name="Cankar K."/>
            <person name="Beekwilder J."/>
            <person name="van Veen A."/>
            <person name="de Boer W."/>
            <person name="van Veen J.A."/>
            <person name="Garbeva P."/>
        </authorList>
    </citation>
    <scope>NUCLEOTIDE SEQUENCE [LARGE SCALE GENOMIC DNA]</scope>
    <source>
        <strain evidence="2 3">Ter91</strain>
    </source>
</reference>
<keyword evidence="1" id="KW-0732">Signal</keyword>
<proteinExistence type="predicted"/>